<dbReference type="EMBL" id="CH476748">
    <property type="protein sequence ID" value="EIE91006.1"/>
    <property type="molecule type" value="Genomic_DNA"/>
</dbReference>
<evidence type="ECO:0000313" key="2">
    <source>
        <dbReference type="Proteomes" id="UP000009138"/>
    </source>
</evidence>
<dbReference type="GeneID" id="93622682"/>
<dbReference type="Proteomes" id="UP000009138">
    <property type="component" value="Unassembled WGS sequence"/>
</dbReference>
<sequence length="66" mass="7893">MELFSNQSELKVNYIIGLDEQYKNFYTSVTILDLPNLQSNYENKPEYDDDEAVDENYLYEELDQLD</sequence>
<dbReference type="AlphaFoldDB" id="I1CRC6"/>
<dbReference type="InParanoid" id="I1CRC6"/>
<name>I1CRC6_RHIO9</name>
<accession>I1CRC6</accession>
<protein>
    <submittedName>
        <fullName evidence="1">Uncharacterized protein</fullName>
    </submittedName>
</protein>
<proteinExistence type="predicted"/>
<dbReference type="OrthoDB" id="10319975at2759"/>
<organism evidence="1 2">
    <name type="scientific">Rhizopus delemar (strain RA 99-880 / ATCC MYA-4621 / FGSC 9543 / NRRL 43880)</name>
    <name type="common">Mucormycosis agent</name>
    <name type="synonym">Rhizopus arrhizus var. delemar</name>
    <dbReference type="NCBI Taxonomy" id="246409"/>
    <lineage>
        <taxon>Eukaryota</taxon>
        <taxon>Fungi</taxon>
        <taxon>Fungi incertae sedis</taxon>
        <taxon>Mucoromycota</taxon>
        <taxon>Mucoromycotina</taxon>
        <taxon>Mucoromycetes</taxon>
        <taxon>Mucorales</taxon>
        <taxon>Mucorineae</taxon>
        <taxon>Rhizopodaceae</taxon>
        <taxon>Rhizopus</taxon>
    </lineage>
</organism>
<reference evidence="1 2" key="1">
    <citation type="journal article" date="2009" name="PLoS Genet.">
        <title>Genomic analysis of the basal lineage fungus Rhizopus oryzae reveals a whole-genome duplication.</title>
        <authorList>
            <person name="Ma L.-J."/>
            <person name="Ibrahim A.S."/>
            <person name="Skory C."/>
            <person name="Grabherr M.G."/>
            <person name="Burger G."/>
            <person name="Butler M."/>
            <person name="Elias M."/>
            <person name="Idnurm A."/>
            <person name="Lang B.F."/>
            <person name="Sone T."/>
            <person name="Abe A."/>
            <person name="Calvo S.E."/>
            <person name="Corrochano L.M."/>
            <person name="Engels R."/>
            <person name="Fu J."/>
            <person name="Hansberg W."/>
            <person name="Kim J.-M."/>
            <person name="Kodira C.D."/>
            <person name="Koehrsen M.J."/>
            <person name="Liu B."/>
            <person name="Miranda-Saavedra D."/>
            <person name="O'Leary S."/>
            <person name="Ortiz-Castellanos L."/>
            <person name="Poulter R."/>
            <person name="Rodriguez-Romero J."/>
            <person name="Ruiz-Herrera J."/>
            <person name="Shen Y.-Q."/>
            <person name="Zeng Q."/>
            <person name="Galagan J."/>
            <person name="Birren B.W."/>
            <person name="Cuomo C.A."/>
            <person name="Wickes B.L."/>
        </authorList>
    </citation>
    <scope>NUCLEOTIDE SEQUENCE [LARGE SCALE GENOMIC DNA]</scope>
    <source>
        <strain evidence="2">RA 99-880 / ATCC MYA-4621 / FGSC 9543 / NRRL 43880</strain>
    </source>
</reference>
<gene>
    <name evidence="1" type="ORF">RO3G_15717</name>
</gene>
<dbReference type="VEuPathDB" id="FungiDB:RO3G_15717"/>
<keyword evidence="2" id="KW-1185">Reference proteome</keyword>
<dbReference type="RefSeq" id="XP_067526402.1">
    <property type="nucleotide sequence ID" value="XM_067670301.1"/>
</dbReference>
<evidence type="ECO:0000313" key="1">
    <source>
        <dbReference type="EMBL" id="EIE91006.1"/>
    </source>
</evidence>